<sequence>MTAAARAASISAIAALVLAAAWLFWPSQLGGATTYVSTHGISMEPGFSTGDLAVLRPADSYEVGDVAAYFSPSLNTVVMHRIVAVEGDRFVFQGDNNDWLDEDRPTSDEVLGELFRQVPQGGKVLDAIASPWSLTLIFAVAFGLFGNSRRKAGGRKAPRHRASTGRTSPALTLPTFSMPTRAQARQVAVASGAVALLAGGAGAVLLVLPSTETEARTQPVAQEGRFSYAGAAEVGTTYPTGALTSGDPIYTKLVDTLTVSFEHTVDAPGLDAVDGTVRLDLSVATADGWTAALGSSAAVAVQDGVATASAEIDPTLAAALVGRHNAEIGGSAGSASILVTPVVDVTGSVQGQAFTAAALDPLTFSMDTVSLRPPSTEAAFAPTGAVSVSLDAEVSRTFTVLGVDLPIGAARLIAAVVLVVAVLVTAASGWIGRPRAGDAADEFAVRNAARILPVAGLVPGRSVVDVSDPAALRRVAERVDGLVLHHAGADGQTFAVQDNETTYRFVFPDTAITRTPPPPPPPAVRLAPPPMTVPLPRIA</sequence>
<keyword evidence="3 7" id="KW-1133">Transmembrane helix</keyword>
<feature type="region of interest" description="Disordered" evidence="6">
    <location>
        <begin position="150"/>
        <end position="174"/>
    </location>
</feature>
<feature type="transmembrane region" description="Helical" evidence="7">
    <location>
        <begin position="7"/>
        <end position="25"/>
    </location>
</feature>
<dbReference type="GO" id="GO:0009003">
    <property type="term" value="F:signal peptidase activity"/>
    <property type="evidence" value="ECO:0007669"/>
    <property type="project" value="UniProtKB-EC"/>
</dbReference>
<gene>
    <name evidence="8" type="ORF">SAMN05660748_4343</name>
</gene>
<feature type="compositionally biased region" description="Basic residues" evidence="6">
    <location>
        <begin position="150"/>
        <end position="163"/>
    </location>
</feature>
<accession>A0A285VKW3</accession>
<feature type="compositionally biased region" description="Polar residues" evidence="6">
    <location>
        <begin position="164"/>
        <end position="174"/>
    </location>
</feature>
<dbReference type="GO" id="GO:0006465">
    <property type="term" value="P:signal peptide processing"/>
    <property type="evidence" value="ECO:0007669"/>
    <property type="project" value="UniProtKB-UniRule"/>
</dbReference>
<name>A0A285VKW3_9ACTN</name>
<comment type="subcellular location">
    <subcellularLocation>
        <location evidence="1">Membrane</location>
    </subcellularLocation>
</comment>
<evidence type="ECO:0000256" key="3">
    <source>
        <dbReference type="ARBA" id="ARBA00022989"/>
    </source>
</evidence>
<dbReference type="Gene3D" id="2.10.109.10">
    <property type="entry name" value="Umud Fragment, subunit A"/>
    <property type="match status" value="1"/>
</dbReference>
<evidence type="ECO:0000256" key="4">
    <source>
        <dbReference type="ARBA" id="ARBA00023136"/>
    </source>
</evidence>
<dbReference type="CDD" id="cd06462">
    <property type="entry name" value="Peptidase_S24_S26"/>
    <property type="match status" value="1"/>
</dbReference>
<feature type="transmembrane region" description="Helical" evidence="7">
    <location>
        <begin position="128"/>
        <end position="146"/>
    </location>
</feature>
<protein>
    <recommendedName>
        <fullName evidence="5">Signal peptidase I</fullName>
        <ecNumber evidence="5">3.4.21.89</ecNumber>
    </recommendedName>
</protein>
<evidence type="ECO:0000313" key="8">
    <source>
        <dbReference type="EMBL" id="SOC53221.1"/>
    </source>
</evidence>
<dbReference type="GO" id="GO:0004252">
    <property type="term" value="F:serine-type endopeptidase activity"/>
    <property type="evidence" value="ECO:0007669"/>
    <property type="project" value="UniProtKB-UniRule"/>
</dbReference>
<dbReference type="NCBIfam" id="TIGR02228">
    <property type="entry name" value="sigpep_I_arch"/>
    <property type="match status" value="1"/>
</dbReference>
<dbReference type="InterPro" id="IPR036286">
    <property type="entry name" value="LexA/Signal_pep-like_sf"/>
</dbReference>
<dbReference type="SUPFAM" id="SSF51306">
    <property type="entry name" value="LexA/Signal peptidase"/>
    <property type="match status" value="1"/>
</dbReference>
<evidence type="ECO:0000256" key="5">
    <source>
        <dbReference type="NCBIfam" id="TIGR02228"/>
    </source>
</evidence>
<dbReference type="EC" id="3.4.21.89" evidence="5"/>
<organism evidence="8 9">
    <name type="scientific">Blastococcus aggregatus</name>
    <dbReference type="NCBI Taxonomy" id="38502"/>
    <lineage>
        <taxon>Bacteria</taxon>
        <taxon>Bacillati</taxon>
        <taxon>Actinomycetota</taxon>
        <taxon>Actinomycetes</taxon>
        <taxon>Geodermatophilales</taxon>
        <taxon>Geodermatophilaceae</taxon>
        <taxon>Blastococcus</taxon>
    </lineage>
</organism>
<keyword evidence="4 7" id="KW-0472">Membrane</keyword>
<evidence type="ECO:0000313" key="9">
    <source>
        <dbReference type="Proteomes" id="UP000219435"/>
    </source>
</evidence>
<evidence type="ECO:0000256" key="2">
    <source>
        <dbReference type="ARBA" id="ARBA00022692"/>
    </source>
</evidence>
<dbReference type="GO" id="GO:0016020">
    <property type="term" value="C:membrane"/>
    <property type="evidence" value="ECO:0007669"/>
    <property type="project" value="UniProtKB-SubCell"/>
</dbReference>
<dbReference type="RefSeq" id="WP_097197079.1">
    <property type="nucleotide sequence ID" value="NZ_OBQI01000008.1"/>
</dbReference>
<evidence type="ECO:0000256" key="6">
    <source>
        <dbReference type="SAM" id="MobiDB-lite"/>
    </source>
</evidence>
<feature type="transmembrane region" description="Helical" evidence="7">
    <location>
        <begin position="187"/>
        <end position="208"/>
    </location>
</feature>
<keyword evidence="9" id="KW-1185">Reference proteome</keyword>
<dbReference type="EMBL" id="OBQI01000008">
    <property type="protein sequence ID" value="SOC53221.1"/>
    <property type="molecule type" value="Genomic_DNA"/>
</dbReference>
<dbReference type="Proteomes" id="UP000219435">
    <property type="component" value="Unassembled WGS sequence"/>
</dbReference>
<proteinExistence type="predicted"/>
<dbReference type="InterPro" id="IPR001733">
    <property type="entry name" value="Peptidase_S26B"/>
</dbReference>
<evidence type="ECO:0000256" key="1">
    <source>
        <dbReference type="ARBA" id="ARBA00004370"/>
    </source>
</evidence>
<evidence type="ECO:0000256" key="7">
    <source>
        <dbReference type="SAM" id="Phobius"/>
    </source>
</evidence>
<feature type="transmembrane region" description="Helical" evidence="7">
    <location>
        <begin position="412"/>
        <end position="431"/>
    </location>
</feature>
<dbReference type="AlphaFoldDB" id="A0A285VKW3"/>
<keyword evidence="2 7" id="KW-0812">Transmembrane</keyword>
<reference evidence="9" key="1">
    <citation type="submission" date="2017-08" db="EMBL/GenBank/DDBJ databases">
        <authorList>
            <person name="Varghese N."/>
            <person name="Submissions S."/>
        </authorList>
    </citation>
    <scope>NUCLEOTIDE SEQUENCE [LARGE SCALE GENOMIC DNA]</scope>
    <source>
        <strain evidence="9">DSM 4725</strain>
    </source>
</reference>